<evidence type="ECO:0000313" key="3">
    <source>
        <dbReference type="Proteomes" id="UP000708576"/>
    </source>
</evidence>
<organism evidence="2 3">
    <name type="scientific">Carboxylicivirga linearis</name>
    <dbReference type="NCBI Taxonomy" id="1628157"/>
    <lineage>
        <taxon>Bacteria</taxon>
        <taxon>Pseudomonadati</taxon>
        <taxon>Bacteroidota</taxon>
        <taxon>Bacteroidia</taxon>
        <taxon>Marinilabiliales</taxon>
        <taxon>Marinilabiliaceae</taxon>
        <taxon>Carboxylicivirga</taxon>
    </lineage>
</organism>
<dbReference type="PANTHER" id="PTHR39339">
    <property type="entry name" value="SLR1444 PROTEIN"/>
    <property type="match status" value="1"/>
</dbReference>
<dbReference type="Pfam" id="PF05235">
    <property type="entry name" value="CHAD"/>
    <property type="match status" value="1"/>
</dbReference>
<feature type="domain" description="CHAD" evidence="1">
    <location>
        <begin position="11"/>
        <end position="279"/>
    </location>
</feature>
<evidence type="ECO:0000313" key="2">
    <source>
        <dbReference type="EMBL" id="MBS2097037.1"/>
    </source>
</evidence>
<dbReference type="SMART" id="SM00880">
    <property type="entry name" value="CHAD"/>
    <property type="match status" value="1"/>
</dbReference>
<dbReference type="Proteomes" id="UP000708576">
    <property type="component" value="Unassembled WGS sequence"/>
</dbReference>
<dbReference type="EMBL" id="JAGUCO010000001">
    <property type="protein sequence ID" value="MBS2097037.1"/>
    <property type="molecule type" value="Genomic_DNA"/>
</dbReference>
<dbReference type="PROSITE" id="PS51708">
    <property type="entry name" value="CHAD"/>
    <property type="match status" value="1"/>
</dbReference>
<accession>A0ABS5JQE4</accession>
<gene>
    <name evidence="2" type="ORF">KEM10_02030</name>
</gene>
<proteinExistence type="predicted"/>
<dbReference type="RefSeq" id="WP_212212802.1">
    <property type="nucleotide sequence ID" value="NZ_JAGUCO010000001.1"/>
</dbReference>
<evidence type="ECO:0000259" key="1">
    <source>
        <dbReference type="PROSITE" id="PS51708"/>
    </source>
</evidence>
<comment type="caution">
    <text evidence="2">The sequence shown here is derived from an EMBL/GenBank/DDBJ whole genome shotgun (WGS) entry which is preliminary data.</text>
</comment>
<reference evidence="2 3" key="1">
    <citation type="journal article" date="2015" name="Int. J. Syst. Evol. Microbiol.">
        <title>Carboxylicivirga linearis sp. nov., isolated from a sea cucumber culture pond.</title>
        <authorList>
            <person name="Wang F.Q."/>
            <person name="Zhou Y.X."/>
            <person name="Lin X.Z."/>
            <person name="Chen G.J."/>
            <person name="Du Z.J."/>
        </authorList>
    </citation>
    <scope>NUCLEOTIDE SEQUENCE [LARGE SCALE GENOMIC DNA]</scope>
    <source>
        <strain evidence="2 3">FB218</strain>
    </source>
</reference>
<sequence>MATYRFIIDNEEELGEGVVRVASEQLMYIKQQARIPVGMDVSVHEIRKSFKRLRALLRLIRYDIGEELFLSENTKYKESAAKLSRLRDMHVIISYLATCFEAEELVITEESFIRFVGYLNEQKEREMKQLVENSVMDSIINQCKEQLKVIKEYPLSNLGPHTIHNGVIHAYKRCLDKMKAAQLNLDDEALHQLRKKVKYLYNQMLLMEAVWPDYFITYSSSLSAASELLGNDHNLAETIVIIEEAPEQILSEEEKQSLIKSITNERRHITDELWPLLGKIFAECSGAFAKRVKSYWLISRE</sequence>
<name>A0ABS5JQE4_9BACT</name>
<dbReference type="Gene3D" id="1.40.20.10">
    <property type="entry name" value="CHAD domain"/>
    <property type="match status" value="1"/>
</dbReference>
<dbReference type="PANTHER" id="PTHR39339:SF1">
    <property type="entry name" value="CHAD DOMAIN-CONTAINING PROTEIN"/>
    <property type="match status" value="1"/>
</dbReference>
<protein>
    <submittedName>
        <fullName evidence="2">CHAD domain-containing protein</fullName>
    </submittedName>
</protein>
<dbReference type="InterPro" id="IPR038186">
    <property type="entry name" value="CHAD_dom_sf"/>
</dbReference>
<dbReference type="InterPro" id="IPR007899">
    <property type="entry name" value="CHAD_dom"/>
</dbReference>
<keyword evidence="3" id="KW-1185">Reference proteome</keyword>